<organism evidence="4 5">
    <name type="scientific">Pseudonocardia ailaonensis</name>
    <dbReference type="NCBI Taxonomy" id="367279"/>
    <lineage>
        <taxon>Bacteria</taxon>
        <taxon>Bacillati</taxon>
        <taxon>Actinomycetota</taxon>
        <taxon>Actinomycetes</taxon>
        <taxon>Pseudonocardiales</taxon>
        <taxon>Pseudonocardiaceae</taxon>
        <taxon>Pseudonocardia</taxon>
    </lineage>
</organism>
<dbReference type="Proteomes" id="UP001500449">
    <property type="component" value="Unassembled WGS sequence"/>
</dbReference>
<proteinExistence type="predicted"/>
<feature type="domain" description="GerMN" evidence="3">
    <location>
        <begin position="81"/>
        <end position="167"/>
    </location>
</feature>
<evidence type="ECO:0000256" key="1">
    <source>
        <dbReference type="SAM" id="MobiDB-lite"/>
    </source>
</evidence>
<keyword evidence="2" id="KW-0732">Signal</keyword>
<evidence type="ECO:0000313" key="5">
    <source>
        <dbReference type="Proteomes" id="UP001500449"/>
    </source>
</evidence>
<gene>
    <name evidence="4" type="ORF">GCM10009836_57090</name>
</gene>
<feature type="signal peptide" evidence="2">
    <location>
        <begin position="1"/>
        <end position="29"/>
    </location>
</feature>
<dbReference type="PROSITE" id="PS51257">
    <property type="entry name" value="PROKAR_LIPOPROTEIN"/>
    <property type="match status" value="1"/>
</dbReference>
<dbReference type="EMBL" id="BAAAQK010000024">
    <property type="protein sequence ID" value="GAA1869103.1"/>
    <property type="molecule type" value="Genomic_DNA"/>
</dbReference>
<evidence type="ECO:0000256" key="2">
    <source>
        <dbReference type="SAM" id="SignalP"/>
    </source>
</evidence>
<feature type="chain" id="PRO_5045469036" description="GerMN domain-containing protein" evidence="2">
    <location>
        <begin position="30"/>
        <end position="281"/>
    </location>
</feature>
<feature type="region of interest" description="Disordered" evidence="1">
    <location>
        <begin position="259"/>
        <end position="281"/>
    </location>
</feature>
<accession>A0ABN2NIK6</accession>
<sequence length="281" mass="29145">MTGGPARCRLLATACLLVLLGGCAGTSDADDRRIPPPPVPTATGVPGASGVVVWFVGDTPAGERLFRERRALTDREPADPVGLAVTTMLDGRAQDPDYRSDWPAGVALRSPVTRADGMLTVDLAVAGPLRGPAGLALQQLVHTVQDAAGSDDPVRVLVGGEPAATLLGEPVSAPLTRADPYSVRSLVQVDDPAEGAPVRSPLVVTGEAAVFEATVLWELRDRSGRVVVAGAGTTAEGQRFAPYRFEVRAAPGEYDLVVSEDDPSGGAGRGPMVDTKRVTVR</sequence>
<dbReference type="SMART" id="SM00909">
    <property type="entry name" value="Germane"/>
    <property type="match status" value="1"/>
</dbReference>
<dbReference type="Pfam" id="PF10646">
    <property type="entry name" value="Germane"/>
    <property type="match status" value="1"/>
</dbReference>
<dbReference type="Pfam" id="PF10648">
    <property type="entry name" value="Gmad2"/>
    <property type="match status" value="1"/>
</dbReference>
<keyword evidence="5" id="KW-1185">Reference proteome</keyword>
<evidence type="ECO:0000259" key="3">
    <source>
        <dbReference type="SMART" id="SM00909"/>
    </source>
</evidence>
<protein>
    <recommendedName>
        <fullName evidence="3">GerMN domain-containing protein</fullName>
    </recommendedName>
</protein>
<dbReference type="RefSeq" id="WP_344423841.1">
    <property type="nucleotide sequence ID" value="NZ_BAAAQK010000024.1"/>
</dbReference>
<dbReference type="InterPro" id="IPR018911">
    <property type="entry name" value="Gmad2_Ig-like_dom"/>
</dbReference>
<dbReference type="InterPro" id="IPR019606">
    <property type="entry name" value="GerMN"/>
</dbReference>
<evidence type="ECO:0000313" key="4">
    <source>
        <dbReference type="EMBL" id="GAA1869103.1"/>
    </source>
</evidence>
<comment type="caution">
    <text evidence="4">The sequence shown here is derived from an EMBL/GenBank/DDBJ whole genome shotgun (WGS) entry which is preliminary data.</text>
</comment>
<reference evidence="4 5" key="1">
    <citation type="journal article" date="2019" name="Int. J. Syst. Evol. Microbiol.">
        <title>The Global Catalogue of Microorganisms (GCM) 10K type strain sequencing project: providing services to taxonomists for standard genome sequencing and annotation.</title>
        <authorList>
            <consortium name="The Broad Institute Genomics Platform"/>
            <consortium name="The Broad Institute Genome Sequencing Center for Infectious Disease"/>
            <person name="Wu L."/>
            <person name="Ma J."/>
        </authorList>
    </citation>
    <scope>NUCLEOTIDE SEQUENCE [LARGE SCALE GENOMIC DNA]</scope>
    <source>
        <strain evidence="4 5">JCM 16009</strain>
    </source>
</reference>
<name>A0ABN2NIK6_9PSEU</name>